<dbReference type="InterPro" id="IPR000754">
    <property type="entry name" value="Ribosomal_uS9"/>
</dbReference>
<sequence length="315" mass="35937">MLRTSLLRACRQVRQPPALHFSWRRCESTLGVYNSSDEPPAGLVPRERPLSPTYFTGNPAYNDLIVGLDALMQQYVRRLNHPALSSTQETSQLMLEIEKLKRLGFGIKDASPEVRKQFTRPFLSMEDMSEKLNVQLKEGQYYAILNRLHWLTCLTPMPDEARVYLRVFMARSLNKAATQEKQPVLDDLGRAYAVGRRKEANARVWLVEGEGHIYINGKPLAEYFINYEPREAVIYPLQVVNGLGKYNVWAMVRGSGTTGQSGALALGIAKALVHHNPQFQEGLAQLGLLRRDPRMVERKKTGQPKARKKYTWVKR</sequence>
<keyword evidence="3" id="KW-0687">Ribonucleoprotein</keyword>
<dbReference type="InterPro" id="IPR023035">
    <property type="entry name" value="Ribosomal_uS9_bac/plastid"/>
</dbReference>
<dbReference type="Pfam" id="PF00380">
    <property type="entry name" value="Ribosomal_S9"/>
    <property type="match status" value="1"/>
</dbReference>
<dbReference type="PANTHER" id="PTHR21569">
    <property type="entry name" value="RIBOSOMAL PROTEIN S9"/>
    <property type="match status" value="1"/>
</dbReference>
<dbReference type="GO" id="GO:0005763">
    <property type="term" value="C:mitochondrial small ribosomal subunit"/>
    <property type="evidence" value="ECO:0007669"/>
    <property type="project" value="TreeGrafter"/>
</dbReference>
<comment type="similarity">
    <text evidence="1">Belongs to the universal ribosomal protein uS9 family.</text>
</comment>
<accession>A0A9W8E9H6</accession>
<evidence type="ECO:0000256" key="2">
    <source>
        <dbReference type="ARBA" id="ARBA00022980"/>
    </source>
</evidence>
<dbReference type="AlphaFoldDB" id="A0A9W8E9H6"/>
<proteinExistence type="inferred from homology"/>
<comment type="caution">
    <text evidence="6">The sequence shown here is derived from an EMBL/GenBank/DDBJ whole genome shotgun (WGS) entry which is preliminary data.</text>
</comment>
<gene>
    <name evidence="6" type="primary">MRPS9</name>
    <name evidence="6" type="ORF">H4R34_002955</name>
</gene>
<reference evidence="6" key="1">
    <citation type="submission" date="2022-07" db="EMBL/GenBank/DDBJ databases">
        <title>Phylogenomic reconstructions and comparative analyses of Kickxellomycotina fungi.</title>
        <authorList>
            <person name="Reynolds N.K."/>
            <person name="Stajich J.E."/>
            <person name="Barry K."/>
            <person name="Grigoriev I.V."/>
            <person name="Crous P."/>
            <person name="Smith M.E."/>
        </authorList>
    </citation>
    <scope>NUCLEOTIDE SEQUENCE</scope>
    <source>
        <strain evidence="6">RSA 567</strain>
    </source>
</reference>
<evidence type="ECO:0000256" key="3">
    <source>
        <dbReference type="ARBA" id="ARBA00023274"/>
    </source>
</evidence>
<evidence type="ECO:0000313" key="7">
    <source>
        <dbReference type="Proteomes" id="UP001151582"/>
    </source>
</evidence>
<dbReference type="GO" id="GO:0006412">
    <property type="term" value="P:translation"/>
    <property type="evidence" value="ECO:0007669"/>
    <property type="project" value="InterPro"/>
</dbReference>
<keyword evidence="7" id="KW-1185">Reference proteome</keyword>
<dbReference type="Gene3D" id="3.30.230.10">
    <property type="match status" value="1"/>
</dbReference>
<organism evidence="6 7">
    <name type="scientific">Dimargaris verticillata</name>
    <dbReference type="NCBI Taxonomy" id="2761393"/>
    <lineage>
        <taxon>Eukaryota</taxon>
        <taxon>Fungi</taxon>
        <taxon>Fungi incertae sedis</taxon>
        <taxon>Zoopagomycota</taxon>
        <taxon>Kickxellomycotina</taxon>
        <taxon>Dimargaritomycetes</taxon>
        <taxon>Dimargaritales</taxon>
        <taxon>Dimargaritaceae</taxon>
        <taxon>Dimargaris</taxon>
    </lineage>
</organism>
<keyword evidence="2 6" id="KW-0689">Ribosomal protein</keyword>
<evidence type="ECO:0000256" key="1">
    <source>
        <dbReference type="ARBA" id="ARBA00005251"/>
    </source>
</evidence>
<dbReference type="NCBIfam" id="NF001099">
    <property type="entry name" value="PRK00132.1"/>
    <property type="match status" value="1"/>
</dbReference>
<dbReference type="OrthoDB" id="10254627at2759"/>
<dbReference type="GO" id="GO:0003735">
    <property type="term" value="F:structural constituent of ribosome"/>
    <property type="evidence" value="ECO:0007669"/>
    <property type="project" value="InterPro"/>
</dbReference>
<protein>
    <recommendedName>
        <fullName evidence="4">Small ribosomal subunit protein uS9m</fullName>
    </recommendedName>
    <alternativeName>
        <fullName evidence="5">37S ribosomal protein S9, mitochondrial</fullName>
    </alternativeName>
</protein>
<dbReference type="SUPFAM" id="SSF54211">
    <property type="entry name" value="Ribosomal protein S5 domain 2-like"/>
    <property type="match status" value="1"/>
</dbReference>
<dbReference type="EMBL" id="JANBQB010000237">
    <property type="protein sequence ID" value="KAJ1979111.1"/>
    <property type="molecule type" value="Genomic_DNA"/>
</dbReference>
<name>A0A9W8E9H6_9FUNG</name>
<dbReference type="GO" id="GO:0003723">
    <property type="term" value="F:RNA binding"/>
    <property type="evidence" value="ECO:0007669"/>
    <property type="project" value="TreeGrafter"/>
</dbReference>
<dbReference type="FunFam" id="3.30.230.10:FF:000001">
    <property type="entry name" value="30S ribosomal protein S9"/>
    <property type="match status" value="1"/>
</dbReference>
<evidence type="ECO:0000256" key="4">
    <source>
        <dbReference type="ARBA" id="ARBA00039318"/>
    </source>
</evidence>
<dbReference type="InterPro" id="IPR020568">
    <property type="entry name" value="Ribosomal_Su5_D2-typ_SF"/>
</dbReference>
<evidence type="ECO:0000256" key="5">
    <source>
        <dbReference type="ARBA" id="ARBA00042623"/>
    </source>
</evidence>
<dbReference type="InterPro" id="IPR014721">
    <property type="entry name" value="Ribsml_uS5_D2-typ_fold_subgr"/>
</dbReference>
<dbReference type="PANTHER" id="PTHR21569:SF1">
    <property type="entry name" value="SMALL RIBOSOMAL SUBUNIT PROTEIN US9M"/>
    <property type="match status" value="1"/>
</dbReference>
<dbReference type="Proteomes" id="UP001151582">
    <property type="component" value="Unassembled WGS sequence"/>
</dbReference>
<evidence type="ECO:0000313" key="6">
    <source>
        <dbReference type="EMBL" id="KAJ1979111.1"/>
    </source>
</evidence>